<keyword evidence="10" id="KW-1185">Reference proteome</keyword>
<evidence type="ECO:0000256" key="2">
    <source>
        <dbReference type="ARBA" id="ARBA00022603"/>
    </source>
</evidence>
<dbReference type="PRINTS" id="PR00105">
    <property type="entry name" value="C5METTRFRASE"/>
</dbReference>
<feature type="active site" evidence="7">
    <location>
        <position position="75"/>
    </location>
</feature>
<dbReference type="Proteomes" id="UP000535501">
    <property type="component" value="Unassembled WGS sequence"/>
</dbReference>
<evidence type="ECO:0000313" key="10">
    <source>
        <dbReference type="Proteomes" id="UP000535501"/>
    </source>
</evidence>
<keyword evidence="2 7" id="KW-0489">Methyltransferase</keyword>
<evidence type="ECO:0000256" key="1">
    <source>
        <dbReference type="ARBA" id="ARBA00011975"/>
    </source>
</evidence>
<dbReference type="Gene3D" id="3.40.50.150">
    <property type="entry name" value="Vaccinia Virus protein VP39"/>
    <property type="match status" value="1"/>
</dbReference>
<evidence type="ECO:0000256" key="5">
    <source>
        <dbReference type="ARBA" id="ARBA00022747"/>
    </source>
</evidence>
<dbReference type="GO" id="GO:0032259">
    <property type="term" value="P:methylation"/>
    <property type="evidence" value="ECO:0007669"/>
    <property type="project" value="UniProtKB-KW"/>
</dbReference>
<evidence type="ECO:0000256" key="4">
    <source>
        <dbReference type="ARBA" id="ARBA00022691"/>
    </source>
</evidence>
<comment type="similarity">
    <text evidence="7">Belongs to the class I-like SAM-binding methyltransferase superfamily. C5-methyltransferase family.</text>
</comment>
<gene>
    <name evidence="9" type="ORF">HNQ75_001806</name>
</gene>
<keyword evidence="4 7" id="KW-0949">S-adenosyl-L-methionine</keyword>
<dbReference type="PROSITE" id="PS51679">
    <property type="entry name" value="SAM_MT_C5"/>
    <property type="match status" value="1"/>
</dbReference>
<evidence type="ECO:0000256" key="8">
    <source>
        <dbReference type="SAM" id="MobiDB-lite"/>
    </source>
</evidence>
<dbReference type="InterPro" id="IPR018117">
    <property type="entry name" value="C5_DNA_meth_AS"/>
</dbReference>
<dbReference type="AlphaFoldDB" id="A0A7X0DCF2"/>
<keyword evidence="5" id="KW-0680">Restriction system</keyword>
<evidence type="ECO:0000256" key="6">
    <source>
        <dbReference type="ARBA" id="ARBA00047422"/>
    </source>
</evidence>
<feature type="region of interest" description="Disordered" evidence="8">
    <location>
        <begin position="439"/>
        <end position="469"/>
    </location>
</feature>
<name>A0A7X0DCF2_9HYPH</name>
<feature type="region of interest" description="Disordered" evidence="8">
    <location>
        <begin position="230"/>
        <end position="261"/>
    </location>
</feature>
<dbReference type="InterPro" id="IPR029063">
    <property type="entry name" value="SAM-dependent_MTases_sf"/>
</dbReference>
<dbReference type="Gene3D" id="3.90.120.10">
    <property type="entry name" value="DNA Methylase, subunit A, domain 2"/>
    <property type="match status" value="1"/>
</dbReference>
<proteinExistence type="inferred from homology"/>
<organism evidence="9 10">
    <name type="scientific">Pseudorhizobium flavum</name>
    <dbReference type="NCBI Taxonomy" id="1335061"/>
    <lineage>
        <taxon>Bacteria</taxon>
        <taxon>Pseudomonadati</taxon>
        <taxon>Pseudomonadota</taxon>
        <taxon>Alphaproteobacteria</taxon>
        <taxon>Hyphomicrobiales</taxon>
        <taxon>Rhizobiaceae</taxon>
        <taxon>Rhizobium/Agrobacterium group</taxon>
        <taxon>Pseudorhizobium</taxon>
    </lineage>
</organism>
<accession>A0A7X0DCF2</accession>
<keyword evidence="3 7" id="KW-0808">Transferase</keyword>
<comment type="caution">
    <text evidence="9">The sequence shown here is derived from an EMBL/GenBank/DDBJ whole genome shotgun (WGS) entry which is preliminary data.</text>
</comment>
<dbReference type="PROSITE" id="PS00094">
    <property type="entry name" value="C5_MTASE_1"/>
    <property type="match status" value="1"/>
</dbReference>
<evidence type="ECO:0000256" key="7">
    <source>
        <dbReference type="PROSITE-ProRule" id="PRU01016"/>
    </source>
</evidence>
<dbReference type="SUPFAM" id="SSF53335">
    <property type="entry name" value="S-adenosyl-L-methionine-dependent methyltransferases"/>
    <property type="match status" value="1"/>
</dbReference>
<dbReference type="EC" id="2.1.1.37" evidence="1"/>
<dbReference type="Pfam" id="PF00145">
    <property type="entry name" value="DNA_methylase"/>
    <property type="match status" value="1"/>
</dbReference>
<sequence>MRAVELFCGAGGMSRGLAAAGIKIVKAYDVSPAAVANYLHNVGPHAEEADLSRPLSVIPTIMSLAPDVICGGPPCQDYSTAGKGVEGANAELTLAYAVVIAAVRPEWFLMENVPRALTSKTWKEARAILKRAGYGISETKIDCSFYGVPQARHRAIVVGRLGEIDGFIEGAVHTARAAERMTLRKYFYGSRHRGGYFALGAKGRFEDFNLIVNGHLYSRPFKGGRGVRTIDEPLPTVTRTSSEPATDAYLSAPHPADPMPANLVVQPSLRQIQEIQGFPPDWKWVRDKDGRLSKREIRQMIANGVPAPTAKIIGQVLLDRHLARSTPEVEGGFHHWLRQNEGLSVRDARNEVSYVRRARRLLRGRTFSNEALELAALRSSPEFEQLGRQTKSNLATSIGRYRRYLLRNAETVDHRDRRRDDQTQTVDLTELMSGVRSSDYHLVNGATPDDGPSEAYAEISPYETESWGT</sequence>
<dbReference type="PANTHER" id="PTHR10629:SF52">
    <property type="entry name" value="DNA (CYTOSINE-5)-METHYLTRANSFERASE 1"/>
    <property type="match status" value="1"/>
</dbReference>
<dbReference type="GO" id="GO:0009307">
    <property type="term" value="P:DNA restriction-modification system"/>
    <property type="evidence" value="ECO:0007669"/>
    <property type="project" value="UniProtKB-KW"/>
</dbReference>
<dbReference type="RefSeq" id="WP_139346184.1">
    <property type="nucleotide sequence ID" value="NZ_JACHEJ010000003.1"/>
</dbReference>
<evidence type="ECO:0000313" key="9">
    <source>
        <dbReference type="EMBL" id="MBB6179838.1"/>
    </source>
</evidence>
<dbReference type="GO" id="GO:0003886">
    <property type="term" value="F:DNA (cytosine-5-)-methyltransferase activity"/>
    <property type="evidence" value="ECO:0007669"/>
    <property type="project" value="UniProtKB-EC"/>
</dbReference>
<comment type="catalytic activity">
    <reaction evidence="6">
        <text>a 2'-deoxycytidine in DNA + S-adenosyl-L-methionine = a 5-methyl-2'-deoxycytidine in DNA + S-adenosyl-L-homocysteine + H(+)</text>
        <dbReference type="Rhea" id="RHEA:13681"/>
        <dbReference type="Rhea" id="RHEA-COMP:11369"/>
        <dbReference type="Rhea" id="RHEA-COMP:11370"/>
        <dbReference type="ChEBI" id="CHEBI:15378"/>
        <dbReference type="ChEBI" id="CHEBI:57856"/>
        <dbReference type="ChEBI" id="CHEBI:59789"/>
        <dbReference type="ChEBI" id="CHEBI:85452"/>
        <dbReference type="ChEBI" id="CHEBI:85454"/>
        <dbReference type="EC" id="2.1.1.37"/>
    </reaction>
</comment>
<evidence type="ECO:0000256" key="3">
    <source>
        <dbReference type="ARBA" id="ARBA00022679"/>
    </source>
</evidence>
<reference evidence="9 10" key="1">
    <citation type="submission" date="2020-08" db="EMBL/GenBank/DDBJ databases">
        <title>Genomic Encyclopedia of Type Strains, Phase IV (KMG-IV): sequencing the most valuable type-strain genomes for metagenomic binning, comparative biology and taxonomic classification.</title>
        <authorList>
            <person name="Goeker M."/>
        </authorList>
    </citation>
    <scope>NUCLEOTIDE SEQUENCE [LARGE SCALE GENOMIC DNA]</scope>
    <source>
        <strain evidence="9 10">DSM 102134</strain>
    </source>
</reference>
<dbReference type="PANTHER" id="PTHR10629">
    <property type="entry name" value="CYTOSINE-SPECIFIC METHYLTRANSFERASE"/>
    <property type="match status" value="1"/>
</dbReference>
<dbReference type="EMBL" id="JACHEJ010000003">
    <property type="protein sequence ID" value="MBB6179838.1"/>
    <property type="molecule type" value="Genomic_DNA"/>
</dbReference>
<dbReference type="InterPro" id="IPR001525">
    <property type="entry name" value="C5_MeTfrase"/>
</dbReference>
<protein>
    <recommendedName>
        <fullName evidence="1">DNA (cytosine-5-)-methyltransferase</fullName>
        <ecNumber evidence="1">2.1.1.37</ecNumber>
    </recommendedName>
</protein>
<dbReference type="InterPro" id="IPR050390">
    <property type="entry name" value="C5-Methyltransferase"/>
</dbReference>